<dbReference type="PROSITE" id="PS01162">
    <property type="entry name" value="QOR_ZETA_CRYSTAL"/>
    <property type="match status" value="1"/>
</dbReference>
<keyword evidence="5 14" id="KW-0808">Transferase</keyword>
<dbReference type="PANTHER" id="PTHR43775">
    <property type="entry name" value="FATTY ACID SYNTHASE"/>
    <property type="match status" value="1"/>
</dbReference>
<dbReference type="PROSITE" id="PS52019">
    <property type="entry name" value="PKS_MFAS_DH"/>
    <property type="match status" value="4"/>
</dbReference>
<sequence length="7382" mass="769475">MSGATVDENAKLRDYLTRVTGELQRTRNRLAEVEDREAEPIAVVGVGCRFPGGVRTPEQFWDLLVSGRHGITEFPVNRGWDVDGLFDPDPDHLGTSYVRLGGFVHDADEFDPEFFGVSPREAVSMDPQQRLLLETSWEALERAGIDPTSLRGGRAGVFMGTNGVDYARDIARGVEGVEGYLGTGTAGSVLSGRISYVLGLEGPSVTVDTACSASLVTLHLAVRSLRAGESDLALSGGATVMSDPGAFVEFSRQRGLSRDGLVKAFAAASDGTGWGEGAGVVVLERLSDAQRNGHQVLAVIRGTAVNSDGASNGLTAPNGPSQQRVIRAALADARLSAKDVDAIEAHGTGTTLGDPIEVQALQAVYGRGREADRPLHLGSVKSNIGHTQAAAGVASVIKMILALRHGVLPATLHVDAPTPQVDWSSGTISLLTENRAWPADRVRRAGVSSFGISGTNAHVVLEQAPEPAELPDRGPAPAVIPWVLSGRTEAALRAQAEALLSVDEDPADIGYSLAATRAAGQRRAVVTGTDLDSLRAGLRAVAEGSGAPGVTTGEAVGGQLAVMFTGQGSQRLGMGRELYAAFPAFAEAYDEIAALLPGIRDIDDAEVLDQTGNAQPALFALEVALYRLVESWGVRPDFLIGHSVGELAAAHVAGVWSLQDAAKLVQARGRLMQALPTGGAMAAIQASEEEVRAALRDGVDIAAVNGPQAVVISGDADAVAAVTAGFAASGRKTKSLQVSHAFHSSLMDGMLAEFAEVARGITYQTPKIALVSNVSGELARTEEICDPGYWVRHVREAVRFADGVRTLAAAGVTRYLELGPDGVLSAAGQDSADGRFVPALRRDRDEVTTLLAGLADLHVHGGRVDWAAYLSGARVVDLPTYPFQRDRYWLPVTAPAGDASGLGLSSLDHPLLGAAVSVADADGFLFTGILSTRTHPWLADHVVMGAVVVPGTALVELAVRAADETGLTGIEELTLQAPLVLPEDGGVHVQLWVGAPDEAGRRPLTLHSRASKAAVDGAWTLHASGSLTTARQDTPWDLAEWPPPGAEAVPLDGHYQELAALGLEYGDTFQGLRAVWTRGEDTFAEVALPDRVRDQAGRFGLHPALLDAALHALALGDGQARLPFAWTDVALHASGAADLRVRLSPAGTDAITLEVADGQGAPIATVGSLAVRPVSAEQIRTAADQNGLYELAWKPVTAPAGDPVGWVRWEDLGEDVPPVVVHRAGGEDVESTLAATLDVLQRWLAEERFETAKLVVHTVGGVSTSPDDTGIDPVVAAVWGLVRSAQSEHPDRFALVDATEITDAAIASDEPQLAVRDGELLVPRLVATETTGRLVPPAGDWRLGMTGQGTVDHLVLEPVQAQPLDPTGVRVAVRAAGLNFRDVLNVLGMYRGEAGLLVSEFAGVVTEVGSSVTDLAPGDEVMGLVAGGGGPSAVVERQMITRKPAGWTFEQAATVPLVFLTAYYALCDLGELKAGESILIHSAAGGVGMAATQLAHHLGAVVYGTASESKQHVLREAGIADEHIASSRTLDFEQRFGQVDVVLNALAGDFVDASLRTMAPGGRFLEMGKADVRDVDTIDQDVRYQAFDLSEAGPERTAQMWTALVELFDQGVLEPLPVKVWDVRQARAAFRFLSQAKHIGKVALSMPRSADPDRTVLVTGGTGGLGAVVARHLVTDHGVRKLLLTSRRGLAAPGAQALVDELTALGAEVSAAACDVADRDALAALLDGVALTGVVHAAGVLDDGTIDSLTPRRVAGVLGPKAHAARHLHELTAHHDLTLFVTFSSAAGVLGAPGQGSYAAANAYLDALAEHRRALGLPGQSMAWGLWAAGMGEALGEADLARLRNGGTPALTVPEGLALFDAALAADAPVAVPVKLDLPALRASARGTALPAVLGGLVRTPARRVAQSGAGRDSSLARRLASLTEAEQDHELLDLVRTEVGLVLGHVTPGGIEPGRGFLDLGFDSLTSVELRNRLSSATGLRLPSTVTFDHPTPVALAGFLRSELLGELGVAGAPQVRAQVAADDDPIAIVAMSCRFPGGVRSPEDLWSLVSEGREGISPFPDDRGWDLAALFDTTPGKQGVSNTRVGAFLEDAGDFDPEFFRISPREALAMDPQQRLLLEVSWEAFERAGLKPADLRGSTTGVFAGAIYHDYASQLKTIPDDVEGFLGTGTSGSMMSGRIAYTFGFEGPAVSVDTACSSSLVALHMAAHSLRSGECELALAGGVTVMSTPGPFIDFSKQQAMALDGRCKAFADGADGVSWGEGVGMVLLERLSDARRNGHPVLALLKGSAVNQDGASSGLTAPNGPSQQRVIRQALANAGLSTSDVDAVEAHGTGTRLGDPIEAQALLATYGQDRQQPLWLGSVKSNIGHTQAAAGIAGVIKMVQAMHKGVLPRTLHIDSPSGQVDWDRGSIRLLTEQVDWPETGAPRRASVSSFGFSGTNAHVVLEHVPAPVATETRSTPPAVVPLVLSARSEEALREQAGRLAADMGSKSLLDLGFSLATTRQSHERRAVVVGTDHESALAALSAFATTGQAAGVVTGLAAPGRLAFLFAGQGTQRLGMGSGLYEEFPVFTRAYDEVCELLPGVKDITDADVLAQTSNAQPAIFALEVALFRLVSSWGVTPDFLAGHSIGEIAAAHAAGVLSLEDAAKLVSARGRLMQALPDGGAMVAVEATEEEVAEFLSPKVSLAAVNGPNAVVLSGAASPTLKAAKKFEKLGRRIKRLAVSHAFHSVLMEPMLDEFRAVAESIEYREPKVPIVSTVTGALVEPGTLTSPEYWVEHVRKPVRFADGLTALAALDVTRFLEIGPDAALSGLGQGTVEAAFVPSLRKDRDETTSLVTALGTLYGHGAGVGWREYFAGSAAAVVDLPTYPFRRQRFWLHSTPGAGDAPSLGLGALDHPLLGASVALPDNGGLVLTGRLSLDAQPWLAGHKVMGAVLLPGTAFAELAVRAGDEVGCGTVEELVLQTPLVLGSAAVQLRVSVSDSEVDGRRTVTVHSRPEAADTDDEWTLHATGTLARGEQPGEPETVWPPENAAPVDLDGFYATLTEAGLDYGGVFRGLRAAWSRGEETFAEVELPEDTDVSRFGLHPALLDAALHAVGLSGGGARLPFSLAGLTLHAAGATALRVRLAPAGSGALSLRVADATGAPVLSVARLALREISEEQLRSADQAERDALFTIDWVPVAPGAAADADAFVEHVVAEGAVADLTAEVLDLLKSWLAEDREAKLVVRTTPDVPAHAAVSGLVRSAQAEHPDRFVLVHGDGDVAAAVGTGEPEVLLADGELKAPRLVRAKATGRDDWSLDGTVLVTGGTGGLGALVARRLVERHGVRNLLLVSRSGGDSPGAPALVRELTDLGAEVEVAACDVSDRGQVETALALVPADRPLRGVVHAAGVLDDGVLDAMTRERVEAVLRPKAEAARHLHELTTGLDLFVTFSSIAGTLGAPGQANYAAANGYLDGLAAHRRAQGLPATSIAYGLWDEGMGHGQTAGAAGFAALSAEDGLALFDLVALGDDANPVALRLDVAAARESAKATGVVPHVLRNLVRVRPRRTARAEEGTGLRQRLGALPPAERLRQLLELIRTEVALVLGHTSPDAVETDRAFGDLGFDSLTAVELRNRLDAATGLRLPATLTFDYPTPLALAEFVQAEFVDELAGPVTPEFTSVALGDDPIAIVGMACRYPGGIASPDDLWDLVTHGRDGVTRFPEDRGWDVDGIYHPDPDAQGKTYTREGGFLHDAGDFDPEFFGISPREALAMDPQQRLLLEVSWEALEHARIDPSGLKGSRTGVFAGLMYHDYGARLGVLPDGVEGFIGTGTSGSVLSGRVAYTLGLEGPAVTVDTACSSSLVAMHWAMQALRSGECSMALAGGVTVMASPDTFIGFSRQRGLAVDGRCKSFSVDADGTGWSEGVGVLVLERLSDARRHGHRVLAVVKGSAVNQDGASNGLTAPNGPSQQRVIRQALASAGIASSTVDVVEAHGTGTPLGDPIEAQALLATYGQEREEEPLYLGSIKSNIGHTQASAGVAGVIKMVQALRHGVLPATLHLNEPTPHVDWASGDVSLLTEQRAWPEVDRPRRAAVSSFGISGTNAHVILEQVQDEPAAPREDVELPVVPWVVSGRTEQALHEQAARLLAVDGLHADLGLSLATTRTSHDHRAVVVGSSAEELRAGLTALSAGGTTASVTTGRVLSGRTAVLFTGQGSQRPGMGSGLYEAFPVFAQAYDEVCALLPGIRDITDADVLARTSNAQPAIFALEVALFRLVSSWGVTPDFLAGHSIGEIAAAHVAGVLSLEDAAKLVSARGRLMQALPEGGAMVAVQATEAEVQEFLSPEVSLAAVNGPNAVVLSGAASPALEVAARFEELGRRTKRLAVSHAFHSALMEPMLAEFGEVARSLTFTAPSIPVVSTVTGQLVTDRLTDPGYWVEHVRATVRFADAVSWLGDKGVTRFLEVGPDGVLSAMGADSADGLFTSFLRKDRDEATSALTGLAAAYTSGEQVDWSAVFAGTGARVVDLPTSAFQHQRFWLASSGAGADVSSVGLVPTEHPLLGAAVPFADGDGWALTGRLSLATHPWLADHAALGTVLLPGTGLLELVVRAGEEAGCATVEELTVQAPLLLPASGSLDVQVLVGAADGSGRRPVSVHTRGAHGSWTEHAAGTLSPATSAPAFDLAAWPPAGEAVKLDGLYEDFEAAGLSYGPVFQGLRAAWRAGDDVWAEVALPEAEHDQAGRFGLHPALLDAALHTIGLIAGEGTRLPFSFGSVTLHATGATTLRVRVTSTGADRVSVLVADSTGVPVATIGSLVVRAASAEQLRTTDEPLYELTWVPVPAQETPVEHLPLWEVGDDVPAALVLDVPAGDYREVLHSTLTAIQGFLAEERFSDARLVVVTDDSLAGAAVRGLVRSAESENPGRFVIVEGDDVDAALATGEPQVRVHEGQALAPRLVRARTADPAAWGEGTVLVTGGTGGIGAAVARHLARAHGVTKLVLTSRRGLEAPGAADLAAELGARVEACDVADGDALAALLDSIPDLTGVVHAAGVLDDGVVTALTPERVDTVLRPKADAAVTLHELTRDRPLSQFVLLSSVSGILGGPGQANYAAANAVLDALAGQRVAAGLPARSLAYGLWADGMGDGSDVDRLGRDGFGALSEEEGLALFDSALAAETAVPVPVKLDLATLQVHARTSPIPAVLRGLVRVPRLRSAVNAQAVSALLETLSRLSDADQQAHVTDLVRVRVAEVLGHSGTAAVEVGRAFTELGFDSLTAVELRNRLGEATGLRLPATLIFDYPTPRALADYVRTELLGATETAAVVPVRSAAPDEPIAIIAMSCRYPGGVRSPEDLWRLVAEGTDAITPFPADRGWDLDGLYHPDPDHTGTSYAREGGFLLDAADFDAEFFGISPREAMTVDPQQRLLLETAQEAFERAGIDPATLKGSPTGVFAGVMYNDYASRLTSTPDGFEGLLGTGSANSVLSGRVSYTFGLEGPAVSVDTACSSSLVALHLAAQALRSGDCDLALAGGATVMATPNPFIEFSRQRGLAADGRCKPFAAAADGTGWSEGAGFLLLERLSDAQRHGHRVLAVVRGSAVNQDGASNGLTAPNGPSQVRVIRQALAAAHLSTSDVDAVEAHGTGTALGDPIEAQALLATYGQDRDVPLVLGSVKSNIGHTQAAAGVAGIIKMVEAMRHGVVPASLHIDSPSPHVDWAGGAVELATEARLWVKRDRPRRAAVSAFGISGTNAHVILEQGPDVPVAPREVRTPALLPYVLSGRTENALREQAARLLNAELAEPVDVAYSLVTTRAAHERSAVVTGSPADVRAGLAALADGVTAANVTTGRAVPGKLAVLFTGQGSQRLGMGRELHAAFPVFAEAYDEIAALLPGIRDIADAEVLNRTGTAQPALFALEVALYRLIESWGVRPDFLAGHSIGELSAAHVAGVLSLRDAVTLVEARGRLMQALPAGGAMVAVEATEDEVREHLTAEVGLAAVNGPSAVVLSGAEAPALAVAEVFRARGRRTRRLEVSHAFHSALMEPMLAEFAEVARSLDYREPVLPVVSNVTGELATELTDPGYWVRHVRDTVRFADGMRALEAAGVTKFAELGPDGVLSAMGHGCVGDGAVFVPLLRKDRGEPQSAASAFSRLVAAGVAVDWEAFFAGTGARRTELPTYAFQRERYWLESGQATGDAAGLGLSTTEHPLLGATATTPNGDGLICFGRLSRSGQPWLLDHTVLGTVLVPGAALVEMAVRAGDELGCARVAELTLAAPMVLPDHGGLAVQVVVGAAAADGGREVAVYSRRADASVGEPWTQHAAGVLMPDEEPLPVAAGAWPPAGAEVLDLEGLYADLAATGLGYGPVFQGVTSAWLHDEQIFADVVLPEAAHGDVARFGIHPAMLDAALHPIGLLGFAGDTTALLPFLWRDVSLHATNATAVRVTVTPTDANTVRLELTDTAGAPVLTVGSLVLREVSAEQLDTSPSTSDCLFRTEWVPVAGGGDPVAWSYLDEAGETAPPVAVLRVRVPEQPVPQAVHAVLVSTLATVQDWLADERNADGRLVVLTRDAVRARRSDDVDPVTASLWGLVRSAQAENPGRLVLLDASGDDVDLALANLGEETQLAVRDGVVHACRLLPASSAPELVPPPGEDTWRVDSPGGESPDRCTLLPFPEAAAPLAAHEVRIGVRAAGASSHDVLTAPGGRSGDAGLLSREVAGVVLELGDGVTDLRVGDPVMGLVSGGVGPVVRAERALVTKMPHQWTFEQAASVPLAFLTAWYALKDLAGVSAGESVLIHAAAGGVGMAATQIARHLGAEIYGTAGEDERDVLRAAGLPDSRIASSRTPGFAEEFLASTNGRGVDVVLGGLPGEFTDASTRLLPRGGRFVEMGNADLRQISDFAGQYPGVTYRALDLDDAGADRIATMWEELITMFQSGALTPLPVRSWDVREAPEALRHLSEARHTGKVVLTVPRALDVRGTVLVTGGTGGLGAVVARHLVTTRGVRDLVLVGRRGVNAPGARELAAELTGLGAEVRVAACDVADRSALQELLESIPVLTGVVHAAGVLDDGVFTSLTPQRLEKVLRPKVDAAWNLHELTRGRDLAMFVLFSSAAGVLGAPGQANYAAANTFLDALAEHRRSLGLPASSLAYGLWADGMGEATDGGRMARDGVGALTPDEGLALFDLATSMAAPVTVPVKLDLAGLRAHAQTSSVPPLLRALVPPQRARRSASADAAGQAEELKRRLAGLSQADARQALLDVVRTQAAAVLGHSGPGVVEPDRAFTDLGFDSLTAVELRNRLGEATGLRLPATLIFDYPTPDAMSEFLQAEVVPAAAAESSGVDGEIGRLEAALSALDPATTDGARVETRLRRLVALWRDKTGAGSDDRADLESATLDDMFSLLDNEL</sequence>
<dbReference type="SUPFAM" id="SSF53901">
    <property type="entry name" value="Thiolase-like"/>
    <property type="match status" value="4"/>
</dbReference>
<feature type="active site" description="Proton donor; for dehydratase activity" evidence="10">
    <location>
        <position position="4734"/>
    </location>
</feature>
<dbReference type="SMART" id="SM00827">
    <property type="entry name" value="PKS_AT"/>
    <property type="match status" value="4"/>
</dbReference>
<dbReference type="InterPro" id="IPR015083">
    <property type="entry name" value="NorB/c/GfsB-D-like_docking"/>
</dbReference>
<dbReference type="GO" id="GO:0031177">
    <property type="term" value="F:phosphopantetheine binding"/>
    <property type="evidence" value="ECO:0007669"/>
    <property type="project" value="InterPro"/>
</dbReference>
<dbReference type="PROSITE" id="PS00606">
    <property type="entry name" value="KS3_1"/>
    <property type="match status" value="4"/>
</dbReference>
<dbReference type="InterPro" id="IPR020807">
    <property type="entry name" value="PKS_DH"/>
</dbReference>
<feature type="region of interest" description="N-terminal hotdog fold" evidence="10">
    <location>
        <begin position="2899"/>
        <end position="3023"/>
    </location>
</feature>
<feature type="region of interest" description="C-terminal hotdog fold" evidence="10">
    <location>
        <begin position="6322"/>
        <end position="6460"/>
    </location>
</feature>
<proteinExistence type="predicted"/>
<dbReference type="InterPro" id="IPR002364">
    <property type="entry name" value="Quin_OxRdtase/zeta-crystal_CS"/>
</dbReference>
<dbReference type="InterPro" id="IPR050091">
    <property type="entry name" value="PKS_NRPS_Biosynth_Enz"/>
</dbReference>
<dbReference type="Gene3D" id="3.30.70.3290">
    <property type="match status" value="4"/>
</dbReference>
<dbReference type="SUPFAM" id="SSF52151">
    <property type="entry name" value="FabD/lysophospholipase-like"/>
    <property type="match status" value="4"/>
</dbReference>
<dbReference type="SMART" id="SM01294">
    <property type="entry name" value="PKS_PP_betabranch"/>
    <property type="match status" value="4"/>
</dbReference>
<feature type="domain" description="Carrier" evidence="11">
    <location>
        <begin position="7231"/>
        <end position="7306"/>
    </location>
</feature>
<feature type="domain" description="Ketosynthase family 3 (KS3)" evidence="12">
    <location>
        <begin position="3669"/>
        <end position="4094"/>
    </location>
</feature>
<evidence type="ECO:0000259" key="11">
    <source>
        <dbReference type="PROSITE" id="PS50075"/>
    </source>
</evidence>
<dbReference type="GO" id="GO:0008270">
    <property type="term" value="F:zinc ion binding"/>
    <property type="evidence" value="ECO:0007669"/>
    <property type="project" value="InterPro"/>
</dbReference>
<dbReference type="InterPro" id="IPR013968">
    <property type="entry name" value="PKS_KR"/>
</dbReference>
<dbReference type="Gene3D" id="3.40.50.720">
    <property type="entry name" value="NAD(P)-binding Rossmann-like Domain"/>
    <property type="match status" value="8"/>
</dbReference>
<dbReference type="Pfam" id="PF02801">
    <property type="entry name" value="Ketoacyl-synt_C"/>
    <property type="match status" value="4"/>
</dbReference>
<dbReference type="SMART" id="SM00826">
    <property type="entry name" value="PKS_DH"/>
    <property type="match status" value="4"/>
</dbReference>
<dbReference type="InterPro" id="IPR011032">
    <property type="entry name" value="GroES-like_sf"/>
</dbReference>
<gene>
    <name evidence="14" type="ORF">SAMN04488000_11766</name>
</gene>
<dbReference type="InterPro" id="IPR014030">
    <property type="entry name" value="Ketoacyl_synth_N"/>
</dbReference>
<feature type="region of interest" description="C-terminal hotdog fold" evidence="10">
    <location>
        <begin position="1046"/>
        <end position="1180"/>
    </location>
</feature>
<dbReference type="InterPro" id="IPR036736">
    <property type="entry name" value="ACP-like_sf"/>
</dbReference>
<dbReference type="InterPro" id="IPR001227">
    <property type="entry name" value="Ac_transferase_dom_sf"/>
</dbReference>
<feature type="domain" description="Ketosynthase family 3 (KS3)" evidence="12">
    <location>
        <begin position="2025"/>
        <end position="2449"/>
    </location>
</feature>
<reference evidence="15" key="1">
    <citation type="submission" date="2016-10" db="EMBL/GenBank/DDBJ databases">
        <authorList>
            <person name="Varghese N."/>
            <person name="Submissions S."/>
        </authorList>
    </citation>
    <scope>NUCLEOTIDE SEQUENCE [LARGE SCALE GENOMIC DNA]</scope>
    <source>
        <strain evidence="15">DSM 44437</strain>
    </source>
</reference>
<keyword evidence="7" id="KW-0045">Antibiotic biosynthesis</keyword>
<dbReference type="Gene3D" id="1.10.1200.10">
    <property type="entry name" value="ACP-like"/>
    <property type="match status" value="4"/>
</dbReference>
<dbReference type="InterPro" id="IPR016036">
    <property type="entry name" value="Malonyl_transacylase_ACP-bd"/>
</dbReference>
<dbReference type="SUPFAM" id="SSF55048">
    <property type="entry name" value="Probable ACP-binding domain of malonyl-CoA ACP transacylase"/>
    <property type="match status" value="4"/>
</dbReference>
<feature type="region of interest" description="N-terminal hotdog fold" evidence="10">
    <location>
        <begin position="4541"/>
        <end position="4662"/>
    </location>
</feature>
<name>A0A1H9V6R7_9PSEU</name>
<evidence type="ECO:0000259" key="12">
    <source>
        <dbReference type="PROSITE" id="PS52004"/>
    </source>
</evidence>
<feature type="region of interest" description="C-terminal hotdog fold" evidence="10">
    <location>
        <begin position="4673"/>
        <end position="4808"/>
    </location>
</feature>
<evidence type="ECO:0000256" key="6">
    <source>
        <dbReference type="ARBA" id="ARBA00022737"/>
    </source>
</evidence>
<dbReference type="SUPFAM" id="SSF47336">
    <property type="entry name" value="ACP-like"/>
    <property type="match status" value="4"/>
</dbReference>
<feature type="region of interest" description="C-terminal hotdog fold" evidence="10">
    <location>
        <begin position="3034"/>
        <end position="3166"/>
    </location>
</feature>
<dbReference type="OrthoDB" id="9778690at2"/>
<dbReference type="SUPFAM" id="SSF51735">
    <property type="entry name" value="NAD(P)-binding Rossmann-fold domains"/>
    <property type="match status" value="10"/>
</dbReference>
<organism evidence="14 15">
    <name type="scientific">Lentzea albida</name>
    <dbReference type="NCBI Taxonomy" id="65499"/>
    <lineage>
        <taxon>Bacteria</taxon>
        <taxon>Bacillati</taxon>
        <taxon>Actinomycetota</taxon>
        <taxon>Actinomycetes</taxon>
        <taxon>Pseudonocardiales</taxon>
        <taxon>Pseudonocardiaceae</taxon>
        <taxon>Lentzea</taxon>
    </lineage>
</organism>
<dbReference type="SMART" id="SM00822">
    <property type="entry name" value="PKS_KR"/>
    <property type="match status" value="4"/>
</dbReference>
<dbReference type="Pfam" id="PF21089">
    <property type="entry name" value="PKS_DH_N"/>
    <property type="match status" value="4"/>
</dbReference>
<dbReference type="SMART" id="SM00829">
    <property type="entry name" value="PKS_ER"/>
    <property type="match status" value="2"/>
</dbReference>
<dbReference type="InterPro" id="IPR020841">
    <property type="entry name" value="PKS_Beta-ketoAc_synthase_dom"/>
</dbReference>
<keyword evidence="4" id="KW-0597">Phosphoprotein</keyword>
<dbReference type="GO" id="GO:0004312">
    <property type="term" value="F:fatty acid synthase activity"/>
    <property type="evidence" value="ECO:0007669"/>
    <property type="project" value="TreeGrafter"/>
</dbReference>
<dbReference type="CDD" id="cd00833">
    <property type="entry name" value="PKS"/>
    <property type="match status" value="4"/>
</dbReference>
<evidence type="ECO:0000256" key="10">
    <source>
        <dbReference type="PROSITE-ProRule" id="PRU01363"/>
    </source>
</evidence>
<evidence type="ECO:0000256" key="2">
    <source>
        <dbReference type="ARBA" id="ARBA00004792"/>
    </source>
</evidence>
<dbReference type="Gene3D" id="3.10.129.110">
    <property type="entry name" value="Polyketide synthase dehydratase"/>
    <property type="match status" value="4"/>
</dbReference>
<dbReference type="InterPro" id="IPR032821">
    <property type="entry name" value="PKS_assoc"/>
</dbReference>
<feature type="active site" description="Proton acceptor; for dehydratase activity" evidence="10">
    <location>
        <position position="4573"/>
    </location>
</feature>
<dbReference type="InterPro" id="IPR020806">
    <property type="entry name" value="PKS_PP-bd"/>
</dbReference>
<keyword evidence="15" id="KW-1185">Reference proteome</keyword>
<dbReference type="InterPro" id="IPR049551">
    <property type="entry name" value="PKS_DH_C"/>
</dbReference>
<evidence type="ECO:0000256" key="4">
    <source>
        <dbReference type="ARBA" id="ARBA00022553"/>
    </source>
</evidence>
<feature type="domain" description="PKS/mFAS DH" evidence="13">
    <location>
        <begin position="4541"/>
        <end position="4808"/>
    </location>
</feature>
<dbReference type="Pfam" id="PF08659">
    <property type="entry name" value="KR"/>
    <property type="match status" value="4"/>
</dbReference>
<feature type="domain" description="PKS/mFAS DH" evidence="13">
    <location>
        <begin position="2899"/>
        <end position="3166"/>
    </location>
</feature>
<keyword evidence="3" id="KW-0596">Phosphopantetheine</keyword>
<dbReference type="STRING" id="65499.SAMN04488000_11766"/>
<dbReference type="InterPro" id="IPR042104">
    <property type="entry name" value="PKS_dehydratase_sf"/>
</dbReference>
<feature type="region of interest" description="N-terminal hotdog fold" evidence="10">
    <location>
        <begin position="6185"/>
        <end position="6310"/>
    </location>
</feature>
<dbReference type="FunFam" id="3.40.47.10:FF:000019">
    <property type="entry name" value="Polyketide synthase type I"/>
    <property type="match status" value="4"/>
</dbReference>
<evidence type="ECO:0000256" key="9">
    <source>
        <dbReference type="ARBA" id="ARBA00023315"/>
    </source>
</evidence>
<dbReference type="Gene3D" id="3.40.47.10">
    <property type="match status" value="4"/>
</dbReference>
<dbReference type="InterPro" id="IPR013154">
    <property type="entry name" value="ADH-like_N"/>
</dbReference>
<dbReference type="InterPro" id="IPR009081">
    <property type="entry name" value="PP-bd_ACP"/>
</dbReference>
<dbReference type="Pfam" id="PF08990">
    <property type="entry name" value="Docking"/>
    <property type="match status" value="1"/>
</dbReference>
<dbReference type="Proteomes" id="UP000199503">
    <property type="component" value="Unassembled WGS sequence"/>
</dbReference>
<keyword evidence="9" id="KW-0012">Acyltransferase</keyword>
<dbReference type="InterPro" id="IPR014043">
    <property type="entry name" value="Acyl_transferase_dom"/>
</dbReference>
<evidence type="ECO:0000313" key="14">
    <source>
        <dbReference type="EMBL" id="SES17372.1"/>
    </source>
</evidence>
<feature type="region of interest" description="N-terminal hotdog fold" evidence="10">
    <location>
        <begin position="909"/>
        <end position="1034"/>
    </location>
</feature>
<dbReference type="InterPro" id="IPR036291">
    <property type="entry name" value="NAD(P)-bd_dom_sf"/>
</dbReference>
<dbReference type="Pfam" id="PF00109">
    <property type="entry name" value="ketoacyl-synt"/>
    <property type="match status" value="4"/>
</dbReference>
<dbReference type="InterPro" id="IPR018201">
    <property type="entry name" value="Ketoacyl_synth_AS"/>
</dbReference>
<dbReference type="InterPro" id="IPR055123">
    <property type="entry name" value="SpnB-like_Rossmann"/>
</dbReference>
<dbReference type="InterPro" id="IPR049552">
    <property type="entry name" value="PKS_DH_N"/>
</dbReference>
<dbReference type="SMART" id="SM00825">
    <property type="entry name" value="PKS_KS"/>
    <property type="match status" value="4"/>
</dbReference>
<dbReference type="Pfam" id="PF00550">
    <property type="entry name" value="PP-binding"/>
    <property type="match status" value="4"/>
</dbReference>
<dbReference type="InterPro" id="IPR016039">
    <property type="entry name" value="Thiolase-like"/>
</dbReference>
<dbReference type="PROSITE" id="PS00012">
    <property type="entry name" value="PHOSPHOPANTETHEINE"/>
    <property type="match status" value="4"/>
</dbReference>
<evidence type="ECO:0000256" key="5">
    <source>
        <dbReference type="ARBA" id="ARBA00022679"/>
    </source>
</evidence>
<dbReference type="EMBL" id="FOFV01000017">
    <property type="protein sequence ID" value="SES17372.1"/>
    <property type="molecule type" value="Genomic_DNA"/>
</dbReference>
<feature type="domain" description="PKS/mFAS DH" evidence="13">
    <location>
        <begin position="909"/>
        <end position="1180"/>
    </location>
</feature>
<dbReference type="Pfam" id="PF22953">
    <property type="entry name" value="SpnB_Rossmann"/>
    <property type="match status" value="2"/>
</dbReference>
<feature type="active site" description="Proton donor; for dehydratase activity" evidence="10">
    <location>
        <position position="3093"/>
    </location>
</feature>
<dbReference type="FunFam" id="1.10.1200.10:FF:000007">
    <property type="entry name" value="Probable polyketide synthase pks17"/>
    <property type="match status" value="4"/>
</dbReference>
<evidence type="ECO:0000259" key="13">
    <source>
        <dbReference type="PROSITE" id="PS52019"/>
    </source>
</evidence>
<dbReference type="Pfam" id="PF13602">
    <property type="entry name" value="ADH_zinc_N_2"/>
    <property type="match status" value="2"/>
</dbReference>
<evidence type="ECO:0000256" key="7">
    <source>
        <dbReference type="ARBA" id="ARBA00023194"/>
    </source>
</evidence>
<dbReference type="PANTHER" id="PTHR43775:SF51">
    <property type="entry name" value="INACTIVE PHENOLPHTHIOCEROL SYNTHESIS POLYKETIDE SYNTHASE TYPE I PKS1-RELATED"/>
    <property type="match status" value="1"/>
</dbReference>
<dbReference type="InterPro" id="IPR014031">
    <property type="entry name" value="Ketoacyl_synth_C"/>
</dbReference>
<evidence type="ECO:0000256" key="1">
    <source>
        <dbReference type="ARBA" id="ARBA00001957"/>
    </source>
</evidence>
<dbReference type="Pfam" id="PF14765">
    <property type="entry name" value="PS-DH"/>
    <property type="match status" value="4"/>
</dbReference>
<dbReference type="SMART" id="SM00823">
    <property type="entry name" value="PKS_PP"/>
    <property type="match status" value="4"/>
</dbReference>
<feature type="active site" description="Proton acceptor; for dehydratase activity" evidence="10">
    <location>
        <position position="6217"/>
    </location>
</feature>
<dbReference type="GO" id="GO:0006633">
    <property type="term" value="P:fatty acid biosynthetic process"/>
    <property type="evidence" value="ECO:0007669"/>
    <property type="project" value="InterPro"/>
</dbReference>
<dbReference type="PROSITE" id="PS52004">
    <property type="entry name" value="KS3_2"/>
    <property type="match status" value="4"/>
</dbReference>
<dbReference type="GO" id="GO:0004315">
    <property type="term" value="F:3-oxoacyl-[acyl-carrier-protein] synthase activity"/>
    <property type="evidence" value="ECO:0007669"/>
    <property type="project" value="InterPro"/>
</dbReference>
<accession>A0A1H9V6R7</accession>
<feature type="active site" description="Proton donor; for dehydratase activity" evidence="10">
    <location>
        <position position="6383"/>
    </location>
</feature>
<dbReference type="SUPFAM" id="SSF50129">
    <property type="entry name" value="GroES-like"/>
    <property type="match status" value="2"/>
</dbReference>
<comment type="pathway">
    <text evidence="2">Antibiotic biosynthesis.</text>
</comment>
<dbReference type="InterPro" id="IPR016035">
    <property type="entry name" value="Acyl_Trfase/lysoPLipase"/>
</dbReference>
<keyword evidence="6" id="KW-0677">Repeat</keyword>
<feature type="domain" description="Carrier" evidence="11">
    <location>
        <begin position="1930"/>
        <end position="2005"/>
    </location>
</feature>
<dbReference type="CDD" id="cd05195">
    <property type="entry name" value="enoyl_red"/>
    <property type="match status" value="2"/>
</dbReference>
<evidence type="ECO:0000256" key="3">
    <source>
        <dbReference type="ARBA" id="ARBA00022450"/>
    </source>
</evidence>
<dbReference type="InterPro" id="IPR049900">
    <property type="entry name" value="PKS_mFAS_DH"/>
</dbReference>
<evidence type="ECO:0000256" key="8">
    <source>
        <dbReference type="ARBA" id="ARBA00023268"/>
    </source>
</evidence>
<feature type="active site" description="Proton acceptor; for dehydratase activity" evidence="10">
    <location>
        <position position="941"/>
    </location>
</feature>
<dbReference type="Pfam" id="PF00698">
    <property type="entry name" value="Acyl_transf_1"/>
    <property type="match status" value="4"/>
</dbReference>
<feature type="active site" description="Proton donor; for dehydratase activity" evidence="10">
    <location>
        <position position="1107"/>
    </location>
</feature>
<dbReference type="PROSITE" id="PS50075">
    <property type="entry name" value="CARRIER"/>
    <property type="match status" value="4"/>
</dbReference>
<feature type="domain" description="PKS/mFAS DH" evidence="13">
    <location>
        <begin position="6185"/>
        <end position="6460"/>
    </location>
</feature>
<dbReference type="InterPro" id="IPR020843">
    <property type="entry name" value="ER"/>
</dbReference>
<dbReference type="Gene3D" id="3.90.180.10">
    <property type="entry name" value="Medium-chain alcohol dehydrogenases, catalytic domain"/>
    <property type="match status" value="2"/>
</dbReference>
<dbReference type="GO" id="GO:0033068">
    <property type="term" value="P:macrolide biosynthetic process"/>
    <property type="evidence" value="ECO:0007669"/>
    <property type="project" value="UniProtKB-ARBA"/>
</dbReference>
<dbReference type="InterPro" id="IPR006162">
    <property type="entry name" value="Ppantetheine_attach_site"/>
</dbReference>
<keyword evidence="8" id="KW-0511">Multifunctional enzyme</keyword>
<feature type="domain" description="Carrier" evidence="11">
    <location>
        <begin position="5220"/>
        <end position="5295"/>
    </location>
</feature>
<dbReference type="InterPro" id="IPR057326">
    <property type="entry name" value="KR_dom"/>
</dbReference>
<dbReference type="Pfam" id="PF16197">
    <property type="entry name" value="KAsynt_C_assoc"/>
    <property type="match status" value="4"/>
</dbReference>
<feature type="domain" description="Carrier" evidence="11">
    <location>
        <begin position="3575"/>
        <end position="3650"/>
    </location>
</feature>
<comment type="cofactor">
    <cofactor evidence="1">
        <name>pantetheine 4'-phosphate</name>
        <dbReference type="ChEBI" id="CHEBI:47942"/>
    </cofactor>
</comment>
<dbReference type="Gene3D" id="3.40.366.10">
    <property type="entry name" value="Malonyl-Coenzyme A Acyl Carrier Protein, domain 2"/>
    <property type="match status" value="4"/>
</dbReference>
<feature type="domain" description="Ketosynthase family 3 (KS3)" evidence="12">
    <location>
        <begin position="5313"/>
        <end position="5737"/>
    </location>
</feature>
<dbReference type="CDD" id="cd08956">
    <property type="entry name" value="KR_3_FAS_SDR_x"/>
    <property type="match status" value="4"/>
</dbReference>
<dbReference type="Pfam" id="PF08240">
    <property type="entry name" value="ADH_N"/>
    <property type="match status" value="1"/>
</dbReference>
<evidence type="ECO:0000313" key="15">
    <source>
        <dbReference type="Proteomes" id="UP000199503"/>
    </source>
</evidence>
<feature type="active site" description="Proton acceptor; for dehydratase activity" evidence="10">
    <location>
        <position position="2931"/>
    </location>
</feature>
<protein>
    <submittedName>
        <fullName evidence="14">Acyl transferase domain-containing protein</fullName>
    </submittedName>
</protein>
<dbReference type="GO" id="GO:0016491">
    <property type="term" value="F:oxidoreductase activity"/>
    <property type="evidence" value="ECO:0007669"/>
    <property type="project" value="InterPro"/>
</dbReference>
<feature type="domain" description="Ketosynthase family 3 (KS3)" evidence="12">
    <location>
        <begin position="38"/>
        <end position="463"/>
    </location>
</feature>